<keyword evidence="5" id="KW-0449">Lipoprotein</keyword>
<dbReference type="InterPro" id="IPR039227">
    <property type="entry name" value="GNG13"/>
</dbReference>
<dbReference type="Pfam" id="PF00631">
    <property type="entry name" value="G-gamma"/>
    <property type="match status" value="1"/>
</dbReference>
<comment type="subunit">
    <text evidence="5">G proteins are composed of 3 units; alpha, beta and gamma.</text>
</comment>
<evidence type="ECO:0000256" key="2">
    <source>
        <dbReference type="ARBA" id="ARBA00022475"/>
    </source>
</evidence>
<dbReference type="CDD" id="cd00068">
    <property type="entry name" value="GGL"/>
    <property type="match status" value="1"/>
</dbReference>
<dbReference type="SMART" id="SM00224">
    <property type="entry name" value="GGL"/>
    <property type="match status" value="1"/>
</dbReference>
<dbReference type="GO" id="GO:0007200">
    <property type="term" value="P:phospholipase C-activating G protein-coupled receptor signaling pathway"/>
    <property type="evidence" value="ECO:0007669"/>
    <property type="project" value="InterPro"/>
</dbReference>
<dbReference type="PANTHER" id="PTHR15936">
    <property type="entry name" value="GUANINE NUCLEOTIDE-BINDING PROTEIN G I /G S /G O GAMMA-13 SUBUNIT"/>
    <property type="match status" value="1"/>
</dbReference>
<dbReference type="PANTHER" id="PTHR15936:SF2">
    <property type="entry name" value="GUANINE NUCLEOTIDE-BINDING PROTEIN G(I)_G(S)_G(O) SUBUNIT GAMMA-13"/>
    <property type="match status" value="1"/>
</dbReference>
<dbReference type="InterPro" id="IPR001770">
    <property type="entry name" value="G-protein_gamma"/>
</dbReference>
<keyword evidence="2 5" id="KW-1003">Cell membrane</keyword>
<dbReference type="OrthoDB" id="9922095at2759"/>
<dbReference type="InterPro" id="IPR036284">
    <property type="entry name" value="GGL_sf"/>
</dbReference>
<dbReference type="PROSITE" id="PS50058">
    <property type="entry name" value="G_PROTEIN_GAMMA"/>
    <property type="match status" value="1"/>
</dbReference>
<accession>A0A1D1VXQ5</accession>
<evidence type="ECO:0000259" key="7">
    <source>
        <dbReference type="PROSITE" id="PS50058"/>
    </source>
</evidence>
<evidence type="ECO:0000256" key="6">
    <source>
        <dbReference type="SAM" id="MobiDB-lite"/>
    </source>
</evidence>
<gene>
    <name evidence="8" type="primary">RvY_15926</name>
    <name evidence="8" type="synonym">RvY_15926.1</name>
    <name evidence="8" type="ORF">RvY_15926-1</name>
</gene>
<feature type="compositionally biased region" description="Basic and acidic residues" evidence="6">
    <location>
        <begin position="13"/>
        <end position="24"/>
    </location>
</feature>
<keyword evidence="9" id="KW-1185">Reference proteome</keyword>
<name>A0A1D1VXQ5_RAMVA</name>
<evidence type="ECO:0000256" key="3">
    <source>
        <dbReference type="ARBA" id="ARBA00023136"/>
    </source>
</evidence>
<evidence type="ECO:0000256" key="1">
    <source>
        <dbReference type="ARBA" id="ARBA00007431"/>
    </source>
</evidence>
<evidence type="ECO:0000256" key="5">
    <source>
        <dbReference type="RuleBase" id="RU004973"/>
    </source>
</evidence>
<dbReference type="GO" id="GO:0005834">
    <property type="term" value="C:heterotrimeric G-protein complex"/>
    <property type="evidence" value="ECO:0007669"/>
    <property type="project" value="InterPro"/>
</dbReference>
<evidence type="ECO:0000313" key="9">
    <source>
        <dbReference type="Proteomes" id="UP000186922"/>
    </source>
</evidence>
<organism evidence="8 9">
    <name type="scientific">Ramazzottius varieornatus</name>
    <name type="common">Water bear</name>
    <name type="synonym">Tardigrade</name>
    <dbReference type="NCBI Taxonomy" id="947166"/>
    <lineage>
        <taxon>Eukaryota</taxon>
        <taxon>Metazoa</taxon>
        <taxon>Ecdysozoa</taxon>
        <taxon>Tardigrada</taxon>
        <taxon>Eutardigrada</taxon>
        <taxon>Parachela</taxon>
        <taxon>Hypsibioidea</taxon>
        <taxon>Ramazzottiidae</taxon>
        <taxon>Ramazzottius</taxon>
    </lineage>
</organism>
<dbReference type="EMBL" id="BDGG01000012">
    <property type="protein sequence ID" value="GAV05861.1"/>
    <property type="molecule type" value="Genomic_DNA"/>
</dbReference>
<dbReference type="SMART" id="SM01224">
    <property type="entry name" value="G_gamma"/>
    <property type="match status" value="1"/>
</dbReference>
<comment type="function">
    <text evidence="5">Guanine nucleotide-binding proteins (G proteins) are involved as a modulator or transducer in various transmembrane signaling systems. The beta and gamma chains are required for the GTPase activity, for replacement of GDP by GTP, and for G protein-effector interaction.</text>
</comment>
<dbReference type="STRING" id="947166.A0A1D1VXQ5"/>
<dbReference type="SUPFAM" id="SSF48670">
    <property type="entry name" value="Transducin (heterotrimeric G protein), gamma chain"/>
    <property type="match status" value="1"/>
</dbReference>
<feature type="region of interest" description="Disordered" evidence="6">
    <location>
        <begin position="1"/>
        <end position="24"/>
    </location>
</feature>
<comment type="similarity">
    <text evidence="1 5">Belongs to the G protein gamma family.</text>
</comment>
<sequence>MGSSVNPHFSLPLEERAPRKGRRIEDVETQMDRAALRRQVDSLKMQVNMERMPLSRSIGELRNYVESHERNDPLVFPVDKKANPWAEKTKCVLF</sequence>
<dbReference type="GO" id="GO:0031681">
    <property type="term" value="F:G-protein beta-subunit binding"/>
    <property type="evidence" value="ECO:0007669"/>
    <property type="project" value="InterPro"/>
</dbReference>
<feature type="domain" description="G protein gamma" evidence="7">
    <location>
        <begin position="36"/>
        <end position="94"/>
    </location>
</feature>
<proteinExistence type="inferred from homology"/>
<dbReference type="PRINTS" id="PR00321">
    <property type="entry name" value="GPROTEING"/>
</dbReference>
<evidence type="ECO:0000256" key="4">
    <source>
        <dbReference type="ARBA" id="ARBA00023224"/>
    </source>
</evidence>
<dbReference type="Gene3D" id="4.10.260.10">
    <property type="entry name" value="Transducin (heterotrimeric G protein), gamma chain"/>
    <property type="match status" value="1"/>
</dbReference>
<dbReference type="InterPro" id="IPR015898">
    <property type="entry name" value="G-protein_gamma-like_dom"/>
</dbReference>
<reference evidence="8 9" key="1">
    <citation type="journal article" date="2016" name="Nat. Commun.">
        <title>Extremotolerant tardigrade genome and improved radiotolerance of human cultured cells by tardigrade-unique protein.</title>
        <authorList>
            <person name="Hashimoto T."/>
            <person name="Horikawa D.D."/>
            <person name="Saito Y."/>
            <person name="Kuwahara H."/>
            <person name="Kozuka-Hata H."/>
            <person name="Shin-I T."/>
            <person name="Minakuchi Y."/>
            <person name="Ohishi K."/>
            <person name="Motoyama A."/>
            <person name="Aizu T."/>
            <person name="Enomoto A."/>
            <person name="Kondo K."/>
            <person name="Tanaka S."/>
            <person name="Hara Y."/>
            <person name="Koshikawa S."/>
            <person name="Sagara H."/>
            <person name="Miura T."/>
            <person name="Yokobori S."/>
            <person name="Miyagawa K."/>
            <person name="Suzuki Y."/>
            <person name="Kubo T."/>
            <person name="Oyama M."/>
            <person name="Kohara Y."/>
            <person name="Fujiyama A."/>
            <person name="Arakawa K."/>
            <person name="Katayama T."/>
            <person name="Toyoda A."/>
            <person name="Kunieda T."/>
        </authorList>
    </citation>
    <scope>NUCLEOTIDE SEQUENCE [LARGE SCALE GENOMIC DNA]</scope>
    <source>
        <strain evidence="8 9">YOKOZUNA-1</strain>
    </source>
</reference>
<comment type="caution">
    <text evidence="8">The sequence shown here is derived from an EMBL/GenBank/DDBJ whole genome shotgun (WGS) entry which is preliminary data.</text>
</comment>
<protein>
    <recommendedName>
        <fullName evidence="5">Guanine nucleotide-binding protein subunit gamma</fullName>
    </recommendedName>
</protein>
<dbReference type="Proteomes" id="UP000186922">
    <property type="component" value="Unassembled WGS sequence"/>
</dbReference>
<keyword evidence="4 5" id="KW-0807">Transducer</keyword>
<dbReference type="GO" id="GO:0050909">
    <property type="term" value="P:sensory perception of taste"/>
    <property type="evidence" value="ECO:0007669"/>
    <property type="project" value="InterPro"/>
</dbReference>
<evidence type="ECO:0000313" key="8">
    <source>
        <dbReference type="EMBL" id="GAV05861.1"/>
    </source>
</evidence>
<dbReference type="AlphaFoldDB" id="A0A1D1VXQ5"/>
<keyword evidence="3 5" id="KW-0472">Membrane</keyword>
<comment type="subcellular location">
    <subcellularLocation>
        <location evidence="5">Cell membrane</location>
        <topology evidence="5">Lipid-anchor</topology>
        <orientation evidence="5">Cytoplasmic side</orientation>
    </subcellularLocation>
</comment>